<organism evidence="1 2">
    <name type="scientific">Tanacetum coccineum</name>
    <dbReference type="NCBI Taxonomy" id="301880"/>
    <lineage>
        <taxon>Eukaryota</taxon>
        <taxon>Viridiplantae</taxon>
        <taxon>Streptophyta</taxon>
        <taxon>Embryophyta</taxon>
        <taxon>Tracheophyta</taxon>
        <taxon>Spermatophyta</taxon>
        <taxon>Magnoliopsida</taxon>
        <taxon>eudicotyledons</taxon>
        <taxon>Gunneridae</taxon>
        <taxon>Pentapetalae</taxon>
        <taxon>asterids</taxon>
        <taxon>campanulids</taxon>
        <taxon>Asterales</taxon>
        <taxon>Asteraceae</taxon>
        <taxon>Asteroideae</taxon>
        <taxon>Anthemideae</taxon>
        <taxon>Anthemidinae</taxon>
        <taxon>Tanacetum</taxon>
    </lineage>
</organism>
<feature type="non-terminal residue" evidence="1">
    <location>
        <position position="1"/>
    </location>
</feature>
<dbReference type="Proteomes" id="UP001151760">
    <property type="component" value="Unassembled WGS sequence"/>
</dbReference>
<gene>
    <name evidence="1" type="ORF">Tco_0953145</name>
</gene>
<comment type="caution">
    <text evidence="1">The sequence shown here is derived from an EMBL/GenBank/DDBJ whole genome shotgun (WGS) entry which is preliminary data.</text>
</comment>
<protein>
    <submittedName>
        <fullName evidence="1">Uncharacterized protein</fullName>
    </submittedName>
</protein>
<proteinExistence type="predicted"/>
<evidence type="ECO:0000313" key="1">
    <source>
        <dbReference type="EMBL" id="GJT44430.1"/>
    </source>
</evidence>
<reference evidence="1" key="2">
    <citation type="submission" date="2022-01" db="EMBL/GenBank/DDBJ databases">
        <authorList>
            <person name="Yamashiro T."/>
            <person name="Shiraishi A."/>
            <person name="Satake H."/>
            <person name="Nakayama K."/>
        </authorList>
    </citation>
    <scope>NUCLEOTIDE SEQUENCE</scope>
</reference>
<evidence type="ECO:0000313" key="2">
    <source>
        <dbReference type="Proteomes" id="UP001151760"/>
    </source>
</evidence>
<accession>A0ABQ5DZ16</accession>
<keyword evidence="2" id="KW-1185">Reference proteome</keyword>
<dbReference type="EMBL" id="BQNB010015813">
    <property type="protein sequence ID" value="GJT44430.1"/>
    <property type="molecule type" value="Genomic_DNA"/>
</dbReference>
<name>A0ABQ5DZ16_9ASTR</name>
<sequence>DASSTKSKRARKPSLMAFPGLYFLVSPSSFDADLDGANANQTALGYHLSAALLVYERNMRTAFQSTVKACYELTVINSTVEFFKSSGRVLLIMSID</sequence>
<reference evidence="1" key="1">
    <citation type="journal article" date="2022" name="Int. J. Mol. Sci.">
        <title>Draft Genome of Tanacetum Coccineum: Genomic Comparison of Closely Related Tanacetum-Family Plants.</title>
        <authorList>
            <person name="Yamashiro T."/>
            <person name="Shiraishi A."/>
            <person name="Nakayama K."/>
            <person name="Satake H."/>
        </authorList>
    </citation>
    <scope>NUCLEOTIDE SEQUENCE</scope>
</reference>